<dbReference type="GO" id="GO:0044281">
    <property type="term" value="P:small molecule metabolic process"/>
    <property type="evidence" value="ECO:0007669"/>
    <property type="project" value="UniProtKB-ARBA"/>
</dbReference>
<dbReference type="InterPro" id="IPR051400">
    <property type="entry name" value="HAD-like_hydrolase"/>
</dbReference>
<dbReference type="Gene3D" id="3.40.50.1000">
    <property type="entry name" value="HAD superfamily/HAD-like"/>
    <property type="match status" value="1"/>
</dbReference>
<evidence type="ECO:0000313" key="4">
    <source>
        <dbReference type="EMBL" id="KAH6869757.1"/>
    </source>
</evidence>
<keyword evidence="5" id="KW-1185">Reference proteome</keyword>
<keyword evidence="3" id="KW-0460">Magnesium</keyword>
<organism evidence="4 5">
    <name type="scientific">Thelonectria olida</name>
    <dbReference type="NCBI Taxonomy" id="1576542"/>
    <lineage>
        <taxon>Eukaryota</taxon>
        <taxon>Fungi</taxon>
        <taxon>Dikarya</taxon>
        <taxon>Ascomycota</taxon>
        <taxon>Pezizomycotina</taxon>
        <taxon>Sordariomycetes</taxon>
        <taxon>Hypocreomycetidae</taxon>
        <taxon>Hypocreales</taxon>
        <taxon>Nectriaceae</taxon>
        <taxon>Thelonectria</taxon>
    </lineage>
</organism>
<proteinExistence type="predicted"/>
<dbReference type="OrthoDB" id="444127at2759"/>
<dbReference type="SFLD" id="SFLDG01129">
    <property type="entry name" value="C1.5:_HAD__Beta-PGM__Phosphata"/>
    <property type="match status" value="1"/>
</dbReference>
<evidence type="ECO:0000256" key="2">
    <source>
        <dbReference type="ARBA" id="ARBA00022801"/>
    </source>
</evidence>
<dbReference type="InterPro" id="IPR023198">
    <property type="entry name" value="PGP-like_dom2"/>
</dbReference>
<evidence type="ECO:0000313" key="5">
    <source>
        <dbReference type="Proteomes" id="UP000777438"/>
    </source>
</evidence>
<comment type="cofactor">
    <cofactor evidence="1">
        <name>Mg(2+)</name>
        <dbReference type="ChEBI" id="CHEBI:18420"/>
    </cofactor>
</comment>
<dbReference type="SUPFAM" id="SSF56784">
    <property type="entry name" value="HAD-like"/>
    <property type="match status" value="1"/>
</dbReference>
<evidence type="ECO:0000256" key="3">
    <source>
        <dbReference type="ARBA" id="ARBA00022842"/>
    </source>
</evidence>
<dbReference type="Pfam" id="PF00702">
    <property type="entry name" value="Hydrolase"/>
    <property type="match status" value="1"/>
</dbReference>
<dbReference type="Proteomes" id="UP000777438">
    <property type="component" value="Unassembled WGS sequence"/>
</dbReference>
<dbReference type="AlphaFoldDB" id="A0A9P9AJX5"/>
<protein>
    <submittedName>
        <fullName evidence="4">HAD-like domain-containing protein</fullName>
    </submittedName>
</protein>
<dbReference type="PRINTS" id="PR00413">
    <property type="entry name" value="HADHALOGNASE"/>
</dbReference>
<gene>
    <name evidence="4" type="ORF">B0T10DRAFT_501275</name>
</gene>
<dbReference type="SFLD" id="SFLDS00003">
    <property type="entry name" value="Haloacid_Dehalogenase"/>
    <property type="match status" value="1"/>
</dbReference>
<dbReference type="InterPro" id="IPR006439">
    <property type="entry name" value="HAD-SF_hydro_IA"/>
</dbReference>
<keyword evidence="2" id="KW-0378">Hydrolase</keyword>
<reference evidence="4 5" key="1">
    <citation type="journal article" date="2021" name="Nat. Commun.">
        <title>Genetic determinants of endophytism in the Arabidopsis root mycobiome.</title>
        <authorList>
            <person name="Mesny F."/>
            <person name="Miyauchi S."/>
            <person name="Thiergart T."/>
            <person name="Pickel B."/>
            <person name="Atanasova L."/>
            <person name="Karlsson M."/>
            <person name="Huettel B."/>
            <person name="Barry K.W."/>
            <person name="Haridas S."/>
            <person name="Chen C."/>
            <person name="Bauer D."/>
            <person name="Andreopoulos W."/>
            <person name="Pangilinan J."/>
            <person name="LaButti K."/>
            <person name="Riley R."/>
            <person name="Lipzen A."/>
            <person name="Clum A."/>
            <person name="Drula E."/>
            <person name="Henrissat B."/>
            <person name="Kohler A."/>
            <person name="Grigoriev I.V."/>
            <person name="Martin F.M."/>
            <person name="Hacquard S."/>
        </authorList>
    </citation>
    <scope>NUCLEOTIDE SEQUENCE [LARGE SCALE GENOMIC DNA]</scope>
    <source>
        <strain evidence="4 5">MPI-CAGE-CH-0241</strain>
    </source>
</reference>
<evidence type="ECO:0000256" key="1">
    <source>
        <dbReference type="ARBA" id="ARBA00001946"/>
    </source>
</evidence>
<dbReference type="GO" id="GO:0016791">
    <property type="term" value="F:phosphatase activity"/>
    <property type="evidence" value="ECO:0007669"/>
    <property type="project" value="UniProtKB-ARBA"/>
</dbReference>
<dbReference type="InterPro" id="IPR036412">
    <property type="entry name" value="HAD-like_sf"/>
</dbReference>
<dbReference type="Gene3D" id="1.10.150.240">
    <property type="entry name" value="Putative phosphatase, domain 2"/>
    <property type="match status" value="1"/>
</dbReference>
<accession>A0A9P9AJX5</accession>
<dbReference type="PANTHER" id="PTHR46470">
    <property type="entry name" value="N-ACYLNEURAMINATE-9-PHOSPHATASE"/>
    <property type="match status" value="1"/>
</dbReference>
<dbReference type="InterPro" id="IPR023214">
    <property type="entry name" value="HAD_sf"/>
</dbReference>
<comment type="caution">
    <text evidence="4">The sequence shown here is derived from an EMBL/GenBank/DDBJ whole genome shotgun (WGS) entry which is preliminary data.</text>
</comment>
<dbReference type="EMBL" id="JAGPYM010000066">
    <property type="protein sequence ID" value="KAH6869757.1"/>
    <property type="molecule type" value="Genomic_DNA"/>
</dbReference>
<dbReference type="NCBIfam" id="TIGR01549">
    <property type="entry name" value="HAD-SF-IA-v1"/>
    <property type="match status" value="1"/>
</dbReference>
<sequence length="465" mass="52088">MEPLSPEPLRVVLFDLDNTLFDHYHSLRSAISAIQKKYASLSEKKLEELVGTYNTALQQAYDEYLDKKITYAETEAKKIQLFFNRYGLPQPSADEVQEFRAIYKPVYRENRRATPGSIETLARLREHGYHLAIITNGQIEDQQAKAEAIGVRHLVHRIITSEEVGYRKPDSRIFQFALEKLSAPRHTTYMVGDDADSDIKGALDSQLSAIMYAPMAQTSQMNEVPIIRHMSQLLGHLGIAAHQFKLCFTPTSSQLIIEGIGIDLVTEPRHCLIISKETVRAHVQHLGLVLVHSAKEHYIAAMSHLKEMIRTIAKAASAIDETRIQLSFPDQSQEGVTGGSLNCHILERDHSVFAEYVSLALDANPETQATLRRVAELLQGHCNDLMRDYPRAAIRQLRAATLILAEAAGIREDTIVLVEDIDGQVGTGGQKLGIIREPIVPSNVWHNQMSCTFEQRTGGLAESRH</sequence>
<name>A0A9P9AJX5_9HYPO</name>